<evidence type="ECO:0000313" key="1">
    <source>
        <dbReference type="EMBL" id="CAL1395797.1"/>
    </source>
</evidence>
<keyword evidence="2" id="KW-1185">Reference proteome</keyword>
<dbReference type="EMBL" id="OZ034819">
    <property type="protein sequence ID" value="CAL1395797.1"/>
    <property type="molecule type" value="Genomic_DNA"/>
</dbReference>
<name>A0AAV2FCL9_9ROSI</name>
<gene>
    <name evidence="1" type="ORF">LTRI10_LOCUS36201</name>
</gene>
<dbReference type="Proteomes" id="UP001497516">
    <property type="component" value="Chromosome 6"/>
</dbReference>
<organism evidence="1 2">
    <name type="scientific">Linum trigynum</name>
    <dbReference type="NCBI Taxonomy" id="586398"/>
    <lineage>
        <taxon>Eukaryota</taxon>
        <taxon>Viridiplantae</taxon>
        <taxon>Streptophyta</taxon>
        <taxon>Embryophyta</taxon>
        <taxon>Tracheophyta</taxon>
        <taxon>Spermatophyta</taxon>
        <taxon>Magnoliopsida</taxon>
        <taxon>eudicotyledons</taxon>
        <taxon>Gunneridae</taxon>
        <taxon>Pentapetalae</taxon>
        <taxon>rosids</taxon>
        <taxon>fabids</taxon>
        <taxon>Malpighiales</taxon>
        <taxon>Linaceae</taxon>
        <taxon>Linum</taxon>
    </lineage>
</organism>
<evidence type="ECO:0000313" key="2">
    <source>
        <dbReference type="Proteomes" id="UP001497516"/>
    </source>
</evidence>
<dbReference type="AlphaFoldDB" id="A0AAV2FCL9"/>
<reference evidence="1 2" key="1">
    <citation type="submission" date="2024-04" db="EMBL/GenBank/DDBJ databases">
        <authorList>
            <person name="Fracassetti M."/>
        </authorList>
    </citation>
    <scope>NUCLEOTIDE SEQUENCE [LARGE SCALE GENOMIC DNA]</scope>
</reference>
<accession>A0AAV2FCL9</accession>
<sequence length="195" mass="21629">MANARGNNPYNNTYNPGWRNHPNFAWSSPTNPRPPIFQGSTVNNQPRPTFIQQIPQFQNSNFQQPYQAQGGQGFQQQVDKFTKLEDLVTSFVSTSTQKFEKIEKFMDMATSKFTSFEAGLRSHQTSLQSLEVQISNLAGILTKRQKGALHSQTITNPKDQAGCNAILLSSGKVTPEVVAKEVNDKEGIADATTYG</sequence>
<proteinExistence type="predicted"/>
<protein>
    <submittedName>
        <fullName evidence="1">Uncharacterized protein</fullName>
    </submittedName>
</protein>